<reference evidence="2" key="1">
    <citation type="journal article" date="2019" name="Int. J. Syst. Evol. Microbiol.">
        <title>The Global Catalogue of Microorganisms (GCM) 10K type strain sequencing project: providing services to taxonomists for standard genome sequencing and annotation.</title>
        <authorList>
            <consortium name="The Broad Institute Genomics Platform"/>
            <consortium name="The Broad Institute Genome Sequencing Center for Infectious Disease"/>
            <person name="Wu L."/>
            <person name="Ma J."/>
        </authorList>
    </citation>
    <scope>NUCLEOTIDE SEQUENCE [LARGE SCALE GENOMIC DNA]</scope>
    <source>
        <strain evidence="2">KCTC 42586</strain>
    </source>
</reference>
<name>A0ABW0CUP8_STRCD</name>
<dbReference type="Proteomes" id="UP001596263">
    <property type="component" value="Unassembled WGS sequence"/>
</dbReference>
<evidence type="ECO:0000313" key="1">
    <source>
        <dbReference type="EMBL" id="MFC5218612.1"/>
    </source>
</evidence>
<gene>
    <name evidence="1" type="ORF">ACFPQ9_32685</name>
</gene>
<organism evidence="1 2">
    <name type="scientific">Streptomyces coerulescens</name>
    <dbReference type="NCBI Taxonomy" id="29304"/>
    <lineage>
        <taxon>Bacteria</taxon>
        <taxon>Bacillati</taxon>
        <taxon>Actinomycetota</taxon>
        <taxon>Actinomycetes</taxon>
        <taxon>Kitasatosporales</taxon>
        <taxon>Streptomycetaceae</taxon>
        <taxon>Streptomyces</taxon>
    </lineage>
</organism>
<protein>
    <submittedName>
        <fullName evidence="1">DUF5131 family protein</fullName>
    </submittedName>
</protein>
<dbReference type="RefSeq" id="WP_380861576.1">
    <property type="nucleotide sequence ID" value="NZ_JBHSKM010000025.1"/>
</dbReference>
<sequence length="175" mass="19459">MSTSTTIEWTDVTWHPTTGCDRISPGCDNCHELKRAKRLKATGQAKYQRDGDPRTSGPGFATMALGPQHQFQVLAKRPRQLRRLLDSQQFVDSVWAEVERLSAYGTAPLTRLVPEDVRTRVVNRNALNPWPLPNVWISTSIESDEYSWRADELRRTPAAVRFAVSGASAGPGAVA</sequence>
<proteinExistence type="predicted"/>
<dbReference type="EMBL" id="JBHSKM010000025">
    <property type="protein sequence ID" value="MFC5218612.1"/>
    <property type="molecule type" value="Genomic_DNA"/>
</dbReference>
<comment type="caution">
    <text evidence="1">The sequence shown here is derived from an EMBL/GenBank/DDBJ whole genome shotgun (WGS) entry which is preliminary data.</text>
</comment>
<accession>A0ABW0CUP8</accession>
<evidence type="ECO:0000313" key="2">
    <source>
        <dbReference type="Proteomes" id="UP001596263"/>
    </source>
</evidence>
<dbReference type="InterPro" id="IPR011101">
    <property type="entry name" value="DUF5131"/>
</dbReference>
<dbReference type="Pfam" id="PF07505">
    <property type="entry name" value="DUF5131"/>
    <property type="match status" value="2"/>
</dbReference>
<keyword evidence="2" id="KW-1185">Reference proteome</keyword>